<dbReference type="Gene3D" id="3.30.420.40">
    <property type="match status" value="3"/>
</dbReference>
<gene>
    <name evidence="2" type="ORF">D0Y50_03685</name>
</gene>
<accession>A0A346NJ45</accession>
<proteinExistence type="predicted"/>
<dbReference type="EMBL" id="CP031769">
    <property type="protein sequence ID" value="AXR05552.1"/>
    <property type="molecule type" value="Genomic_DNA"/>
</dbReference>
<dbReference type="Pfam" id="PF12802">
    <property type="entry name" value="MarR_2"/>
    <property type="match status" value="1"/>
</dbReference>
<dbReference type="AlphaFoldDB" id="A0A346NJ45"/>
<protein>
    <submittedName>
        <fullName evidence="2">ROK family transcriptional regulator</fullName>
    </submittedName>
</protein>
<dbReference type="InterPro" id="IPR036390">
    <property type="entry name" value="WH_DNA-bd_sf"/>
</dbReference>
<dbReference type="CDD" id="cd23763">
    <property type="entry name" value="ASKHA_ATPase_ROK"/>
    <property type="match status" value="1"/>
</dbReference>
<dbReference type="PANTHER" id="PTHR18964">
    <property type="entry name" value="ROK (REPRESSOR, ORF, KINASE) FAMILY"/>
    <property type="match status" value="1"/>
</dbReference>
<reference evidence="2 3" key="1">
    <citation type="submission" date="2018-08" db="EMBL/GenBank/DDBJ databases">
        <title>Salinimonas sediminis sp. nov., a piezophilic bacterium isolated from a deep-sea sediment sample from the New Britain Trench.</title>
        <authorList>
            <person name="Cao J."/>
        </authorList>
    </citation>
    <scope>NUCLEOTIDE SEQUENCE [LARGE SCALE GENOMIC DNA]</scope>
    <source>
        <strain evidence="2 3">N102</strain>
    </source>
</reference>
<name>A0A346NJ45_9ALTE</name>
<sequence>MAKSHHFSHVAQASTYQVFDALRRNGAMSRAAIAAHTGITRPTVSGATERLVAAGLVCPTDRRTTGQGRAGVIYEIAPHYGVILAIAVDGESVHVAIKSLADTWLEQRVFPCPDLNQPHALPDQLLALLTPLIERINLPVKAMGISVAAPVDPESCQAVRLPLLPFGAICEVSLKDYFGGRLGCPVVIDNDVNWAALAEVTYGAMQGQRNFICVYLGKGIGAGIYLEGHLIRGGAGLAGELGYVPVEEHINLQDYVTAAAANNPGLHEANAQRDRAIAHIGKVIATASIVVNPDALVLTGPLSEFPAVFDRVKEAISGYLLRPLPVLQSHMPEDAPVRGAACGAYQKMLAQTGLL</sequence>
<organism evidence="2 3">
    <name type="scientific">Salinimonas sediminis</name>
    <dbReference type="NCBI Taxonomy" id="2303538"/>
    <lineage>
        <taxon>Bacteria</taxon>
        <taxon>Pseudomonadati</taxon>
        <taxon>Pseudomonadota</taxon>
        <taxon>Gammaproteobacteria</taxon>
        <taxon>Alteromonadales</taxon>
        <taxon>Alteromonadaceae</taxon>
        <taxon>Alteromonas/Salinimonas group</taxon>
        <taxon>Salinimonas</taxon>
    </lineage>
</organism>
<evidence type="ECO:0000313" key="2">
    <source>
        <dbReference type="EMBL" id="AXR05552.1"/>
    </source>
</evidence>
<dbReference type="InterPro" id="IPR011991">
    <property type="entry name" value="ArsR-like_HTH"/>
</dbReference>
<dbReference type="GO" id="GO:0003700">
    <property type="term" value="F:DNA-binding transcription factor activity"/>
    <property type="evidence" value="ECO:0007669"/>
    <property type="project" value="InterPro"/>
</dbReference>
<dbReference type="SUPFAM" id="SSF46785">
    <property type="entry name" value="Winged helix' DNA-binding domain"/>
    <property type="match status" value="1"/>
</dbReference>
<feature type="domain" description="HTH marR-type" evidence="1">
    <location>
        <begin position="15"/>
        <end position="63"/>
    </location>
</feature>
<dbReference type="KEGG" id="salm:D0Y50_03685"/>
<dbReference type="InterPro" id="IPR000600">
    <property type="entry name" value="ROK"/>
</dbReference>
<evidence type="ECO:0000259" key="1">
    <source>
        <dbReference type="Pfam" id="PF12802"/>
    </source>
</evidence>
<dbReference type="CDD" id="cd00090">
    <property type="entry name" value="HTH_ARSR"/>
    <property type="match status" value="1"/>
</dbReference>
<dbReference type="OrthoDB" id="9810372at2"/>
<dbReference type="Pfam" id="PF00480">
    <property type="entry name" value="ROK"/>
    <property type="match status" value="1"/>
</dbReference>
<dbReference type="Proteomes" id="UP000262073">
    <property type="component" value="Chromosome"/>
</dbReference>
<dbReference type="SUPFAM" id="SSF53067">
    <property type="entry name" value="Actin-like ATPase domain"/>
    <property type="match status" value="1"/>
</dbReference>
<dbReference type="PANTHER" id="PTHR18964:SF173">
    <property type="entry name" value="GLUCOKINASE"/>
    <property type="match status" value="1"/>
</dbReference>
<dbReference type="InterPro" id="IPR000835">
    <property type="entry name" value="HTH_MarR-typ"/>
</dbReference>
<evidence type="ECO:0000313" key="3">
    <source>
        <dbReference type="Proteomes" id="UP000262073"/>
    </source>
</evidence>
<dbReference type="Gene3D" id="1.10.10.10">
    <property type="entry name" value="Winged helix-like DNA-binding domain superfamily/Winged helix DNA-binding domain"/>
    <property type="match status" value="1"/>
</dbReference>
<keyword evidence="3" id="KW-1185">Reference proteome</keyword>
<dbReference type="InterPro" id="IPR036388">
    <property type="entry name" value="WH-like_DNA-bd_sf"/>
</dbReference>
<dbReference type="RefSeq" id="WP_108568166.1">
    <property type="nucleotide sequence ID" value="NZ_CP031769.1"/>
</dbReference>
<dbReference type="InterPro" id="IPR043129">
    <property type="entry name" value="ATPase_NBD"/>
</dbReference>